<reference evidence="6 7" key="1">
    <citation type="journal article" date="2018" name="Sci. Data">
        <title>The draft genome sequence of cork oak.</title>
        <authorList>
            <person name="Ramos A.M."/>
            <person name="Usie A."/>
            <person name="Barbosa P."/>
            <person name="Barros P.M."/>
            <person name="Capote T."/>
            <person name="Chaves I."/>
            <person name="Simoes F."/>
            <person name="Abreu I."/>
            <person name="Carrasquinho I."/>
            <person name="Faro C."/>
            <person name="Guimaraes J.B."/>
            <person name="Mendonca D."/>
            <person name="Nobrega F."/>
            <person name="Rodrigues L."/>
            <person name="Saibo N.J.M."/>
            <person name="Varela M.C."/>
            <person name="Egas C."/>
            <person name="Matos J."/>
            <person name="Miguel C.M."/>
            <person name="Oliveira M.M."/>
            <person name="Ricardo C.P."/>
            <person name="Goncalves S."/>
        </authorList>
    </citation>
    <scope>NUCLEOTIDE SEQUENCE [LARGE SCALE GENOMIC DNA]</scope>
    <source>
        <strain evidence="7">cv. HL8</strain>
    </source>
</reference>
<name>A0AAW0LN78_QUESU</name>
<comment type="caution">
    <text evidence="6">The sequence shown here is derived from an EMBL/GenBank/DDBJ whole genome shotgun (WGS) entry which is preliminary data.</text>
</comment>
<protein>
    <recommendedName>
        <fullName evidence="1">RNA helicase</fullName>
        <ecNumber evidence="1">3.6.4.13</ecNumber>
    </recommendedName>
</protein>
<dbReference type="InterPro" id="IPR027417">
    <property type="entry name" value="P-loop_NTPase"/>
</dbReference>
<dbReference type="GO" id="GO:0071013">
    <property type="term" value="C:catalytic step 2 spliceosome"/>
    <property type="evidence" value="ECO:0007669"/>
    <property type="project" value="TreeGrafter"/>
</dbReference>
<keyword evidence="2 6" id="KW-0378">Hydrolase</keyword>
<dbReference type="PANTHER" id="PTHR18934:SF83">
    <property type="entry name" value="PRE-MRNA-SPLICING FACTOR ATP-DEPENDENT RNA HELICASE DHX16"/>
    <property type="match status" value="1"/>
</dbReference>
<comment type="catalytic activity">
    <reaction evidence="3">
        <text>ATP + H2O = ADP + phosphate + H(+)</text>
        <dbReference type="Rhea" id="RHEA:13065"/>
        <dbReference type="ChEBI" id="CHEBI:15377"/>
        <dbReference type="ChEBI" id="CHEBI:15378"/>
        <dbReference type="ChEBI" id="CHEBI:30616"/>
        <dbReference type="ChEBI" id="CHEBI:43474"/>
        <dbReference type="ChEBI" id="CHEBI:456216"/>
        <dbReference type="EC" id="3.6.4.13"/>
    </reaction>
</comment>
<gene>
    <name evidence="6" type="primary">ESP3_2</name>
    <name evidence="6" type="ORF">CFP56_038261</name>
</gene>
<keyword evidence="4" id="KW-0175">Coiled coil</keyword>
<evidence type="ECO:0000313" key="6">
    <source>
        <dbReference type="EMBL" id="KAK7852640.1"/>
    </source>
</evidence>
<dbReference type="PANTHER" id="PTHR18934">
    <property type="entry name" value="ATP-DEPENDENT RNA HELICASE"/>
    <property type="match status" value="1"/>
</dbReference>
<dbReference type="AlphaFoldDB" id="A0AAW0LN78"/>
<proteinExistence type="predicted"/>
<organism evidence="6 7">
    <name type="scientific">Quercus suber</name>
    <name type="common">Cork oak</name>
    <dbReference type="NCBI Taxonomy" id="58331"/>
    <lineage>
        <taxon>Eukaryota</taxon>
        <taxon>Viridiplantae</taxon>
        <taxon>Streptophyta</taxon>
        <taxon>Embryophyta</taxon>
        <taxon>Tracheophyta</taxon>
        <taxon>Spermatophyta</taxon>
        <taxon>Magnoliopsida</taxon>
        <taxon>eudicotyledons</taxon>
        <taxon>Gunneridae</taxon>
        <taxon>Pentapetalae</taxon>
        <taxon>rosids</taxon>
        <taxon>fabids</taxon>
        <taxon>Fagales</taxon>
        <taxon>Fagaceae</taxon>
        <taxon>Quercus</taxon>
    </lineage>
</organism>
<dbReference type="EC" id="3.6.4.13" evidence="1"/>
<keyword evidence="7" id="KW-1185">Reference proteome</keyword>
<evidence type="ECO:0000256" key="1">
    <source>
        <dbReference type="ARBA" id="ARBA00012552"/>
    </source>
</evidence>
<keyword evidence="2 6" id="KW-0547">Nucleotide-binding</keyword>
<dbReference type="Pfam" id="PF21010">
    <property type="entry name" value="HA2_C"/>
    <property type="match status" value="1"/>
</dbReference>
<dbReference type="SUPFAM" id="SSF52540">
    <property type="entry name" value="P-loop containing nucleoside triphosphate hydrolases"/>
    <property type="match status" value="1"/>
</dbReference>
<keyword evidence="2 6" id="KW-0347">Helicase</keyword>
<dbReference type="Proteomes" id="UP000237347">
    <property type="component" value="Unassembled WGS sequence"/>
</dbReference>
<sequence length="479" mass="55711">MLARKQKTYAVLDAGDGEEDNVVVHHRKRFRKKIESDDDGSESEEERLQDDIIALRRVSRQEYLKKREKNKVEELRDDIEDEEYLFDGVKLTEAEYGELRHKKELYEIVKKKKKKQAVEVDDTSEYKIPEAYDQEGSVNQEKRFDVSLKLCRDQEGVGDKMNPFAEQEAWEDYQIGKAMLKYGSKNKKQISDDDYQFVFEDQIDFIKTSVVDGYNTDNEEVSKLLEKKAKSALERLQEERKSLPIYSYRDELLQAIQDYQVVVIVGETVASDKYKCSDEMISIAAMLSVGNSIFYRPKDKQVHADNARMNFHSGNVGDHIALLNVYNSWKETGYLAQWCYENYVQIRSMKPARDIRDQLEGLLERVGIELNSNANDLESIKKAITSGFFPHSARLQTNGSYRTVKPPQAVHMHPSSGLAQVLPRCVLYHELVLTTKAYMRQVTELKWEWLVEIAPYWYQLKDAEDLGTKTKSRGEMKRL</sequence>
<evidence type="ECO:0000256" key="3">
    <source>
        <dbReference type="ARBA" id="ARBA00047984"/>
    </source>
</evidence>
<evidence type="ECO:0000256" key="2">
    <source>
        <dbReference type="ARBA" id="ARBA00022806"/>
    </source>
</evidence>
<evidence type="ECO:0000313" key="7">
    <source>
        <dbReference type="Proteomes" id="UP000237347"/>
    </source>
</evidence>
<dbReference type="Gene3D" id="1.20.120.1080">
    <property type="match status" value="1"/>
</dbReference>
<dbReference type="InterPro" id="IPR011709">
    <property type="entry name" value="DEAD-box_helicase_OB_fold"/>
</dbReference>
<keyword evidence="2 6" id="KW-0067">ATP-binding</keyword>
<feature type="coiled-coil region" evidence="4">
    <location>
        <begin position="58"/>
        <end position="85"/>
    </location>
</feature>
<dbReference type="Pfam" id="PF07717">
    <property type="entry name" value="OB_NTP_bind"/>
    <property type="match status" value="1"/>
</dbReference>
<dbReference type="GO" id="GO:0003724">
    <property type="term" value="F:RNA helicase activity"/>
    <property type="evidence" value="ECO:0007669"/>
    <property type="project" value="UniProtKB-EC"/>
</dbReference>
<accession>A0AAW0LN78</accession>
<evidence type="ECO:0000256" key="4">
    <source>
        <dbReference type="SAM" id="Coils"/>
    </source>
</evidence>
<evidence type="ECO:0000259" key="5">
    <source>
        <dbReference type="Pfam" id="PF07717"/>
    </source>
</evidence>
<feature type="domain" description="DEAD-box helicase OB fold" evidence="5">
    <location>
        <begin position="380"/>
        <end position="455"/>
    </location>
</feature>
<dbReference type="EMBL" id="PKMF04000073">
    <property type="protein sequence ID" value="KAK7852640.1"/>
    <property type="molecule type" value="Genomic_DNA"/>
</dbReference>
<dbReference type="GO" id="GO:0003723">
    <property type="term" value="F:RNA binding"/>
    <property type="evidence" value="ECO:0007669"/>
    <property type="project" value="TreeGrafter"/>
</dbReference>
<dbReference type="Gene3D" id="3.40.50.300">
    <property type="entry name" value="P-loop containing nucleotide triphosphate hydrolases"/>
    <property type="match status" value="1"/>
</dbReference>